<dbReference type="Gene3D" id="3.40.50.300">
    <property type="entry name" value="P-loop containing nucleotide triphosphate hydrolases"/>
    <property type="match status" value="1"/>
</dbReference>
<evidence type="ECO:0000313" key="2">
    <source>
        <dbReference type="Proteomes" id="UP001165082"/>
    </source>
</evidence>
<dbReference type="Proteomes" id="UP001165082">
    <property type="component" value="Unassembled WGS sequence"/>
</dbReference>
<evidence type="ECO:0008006" key="3">
    <source>
        <dbReference type="Google" id="ProtNLM"/>
    </source>
</evidence>
<dbReference type="InterPro" id="IPR027417">
    <property type="entry name" value="P-loop_NTPase"/>
</dbReference>
<dbReference type="Pfam" id="PF13469">
    <property type="entry name" value="Sulfotransfer_3"/>
    <property type="match status" value="1"/>
</dbReference>
<protein>
    <recommendedName>
        <fullName evidence="3">Sulfotransferase</fullName>
    </recommendedName>
</protein>
<reference evidence="1" key="1">
    <citation type="submission" date="2022-07" db="EMBL/GenBank/DDBJ databases">
        <title>Genome analysis of Parmales, a sister group of diatoms, reveals the evolutionary specialization of diatoms from phago-mixotrophs to photoautotrophs.</title>
        <authorList>
            <person name="Ban H."/>
            <person name="Sato S."/>
            <person name="Yoshikawa S."/>
            <person name="Kazumasa Y."/>
            <person name="Nakamura Y."/>
            <person name="Ichinomiya M."/>
            <person name="Saitoh K."/>
            <person name="Sato N."/>
            <person name="Blanc-Mathieu R."/>
            <person name="Endo H."/>
            <person name="Kuwata A."/>
            <person name="Ogata H."/>
        </authorList>
    </citation>
    <scope>NUCLEOTIDE SEQUENCE</scope>
</reference>
<dbReference type="EMBL" id="BRXZ01001104">
    <property type="protein sequence ID" value="GMH62404.1"/>
    <property type="molecule type" value="Genomic_DNA"/>
</dbReference>
<comment type="caution">
    <text evidence="1">The sequence shown here is derived from an EMBL/GenBank/DDBJ whole genome shotgun (WGS) entry which is preliminary data.</text>
</comment>
<dbReference type="SUPFAM" id="SSF52540">
    <property type="entry name" value="P-loop containing nucleoside triphosphate hydrolases"/>
    <property type="match status" value="1"/>
</dbReference>
<dbReference type="AlphaFoldDB" id="A0A9W7DZJ3"/>
<gene>
    <name evidence="1" type="ORF">TrRE_jg9607</name>
</gene>
<sequence length="219" mass="25007">MNRGFFALAYDIGPDQMLANYPVSDREEAVQLWDDFEEYFDDIVRKTLCFYGGGGKRVMIKGHYLAAAKGLEERYPNADFLTVVREPRKRLESMMNFVFASRLAMGTDVASVPTKRNILDVGEAITRIECEYIEQEKAFFARNPTRKVVIKFEDYVNSPTKAIVDVYKVVGNKEKIPPEVVSAMERGKEGHRNRAKIKYSINLTLAEFGVDGNKLRTIE</sequence>
<proteinExistence type="predicted"/>
<evidence type="ECO:0000313" key="1">
    <source>
        <dbReference type="EMBL" id="GMH62404.1"/>
    </source>
</evidence>
<accession>A0A9W7DZJ3</accession>
<organism evidence="1 2">
    <name type="scientific">Triparma retinervis</name>
    <dbReference type="NCBI Taxonomy" id="2557542"/>
    <lineage>
        <taxon>Eukaryota</taxon>
        <taxon>Sar</taxon>
        <taxon>Stramenopiles</taxon>
        <taxon>Ochrophyta</taxon>
        <taxon>Bolidophyceae</taxon>
        <taxon>Parmales</taxon>
        <taxon>Triparmaceae</taxon>
        <taxon>Triparma</taxon>
    </lineage>
</organism>
<dbReference type="OrthoDB" id="198018at2759"/>
<name>A0A9W7DZJ3_9STRA</name>
<keyword evidence="2" id="KW-1185">Reference proteome</keyword>